<name>A0A8B8K2L4_ABRPR</name>
<dbReference type="AlphaFoldDB" id="A0A8B8K2L4"/>
<evidence type="ECO:0000313" key="2">
    <source>
        <dbReference type="Proteomes" id="UP000694853"/>
    </source>
</evidence>
<reference evidence="2" key="1">
    <citation type="journal article" date="2019" name="Toxins">
        <title>Detection of Abrin-Like and Prepropulchellin-Like Toxin Genes and Transcripts Using Whole Genome Sequencing and Full-Length Transcript Sequencing of Abrus precatorius.</title>
        <authorList>
            <person name="Hovde B.T."/>
            <person name="Daligault H.E."/>
            <person name="Hanschen E.R."/>
            <person name="Kunde Y.A."/>
            <person name="Johnson M.B."/>
            <person name="Starkenburg S.R."/>
            <person name="Johnson S.L."/>
        </authorList>
    </citation>
    <scope>NUCLEOTIDE SEQUENCE [LARGE SCALE GENOMIC DNA]</scope>
</reference>
<dbReference type="Proteomes" id="UP000694853">
    <property type="component" value="Unplaced"/>
</dbReference>
<organism evidence="2 3">
    <name type="scientific">Abrus precatorius</name>
    <name type="common">Indian licorice</name>
    <name type="synonym">Glycine abrus</name>
    <dbReference type="NCBI Taxonomy" id="3816"/>
    <lineage>
        <taxon>Eukaryota</taxon>
        <taxon>Viridiplantae</taxon>
        <taxon>Streptophyta</taxon>
        <taxon>Embryophyta</taxon>
        <taxon>Tracheophyta</taxon>
        <taxon>Spermatophyta</taxon>
        <taxon>Magnoliopsida</taxon>
        <taxon>eudicotyledons</taxon>
        <taxon>Gunneridae</taxon>
        <taxon>Pentapetalae</taxon>
        <taxon>rosids</taxon>
        <taxon>fabids</taxon>
        <taxon>Fabales</taxon>
        <taxon>Fabaceae</taxon>
        <taxon>Papilionoideae</taxon>
        <taxon>50 kb inversion clade</taxon>
        <taxon>NPAAA clade</taxon>
        <taxon>indigoferoid/millettioid clade</taxon>
        <taxon>Abreae</taxon>
        <taxon>Abrus</taxon>
    </lineage>
</organism>
<dbReference type="KEGG" id="aprc:113851567"/>
<proteinExistence type="predicted"/>
<keyword evidence="2" id="KW-1185">Reference proteome</keyword>
<keyword evidence="1" id="KW-0175">Coiled coil</keyword>
<sequence>MDLENLVVVVEDTTTYLSNADEVDREQELNGEILIVEDTAPKSSSYDDDLTKKNVMLGEENTELKMKIGQVMEENELLRRQNTQFQEQNSDLKKELDLLREESRILRMSISTFLDRMDRHVLDFETNSTE</sequence>
<gene>
    <name evidence="3" type="primary">LOC113851567</name>
</gene>
<dbReference type="GeneID" id="113851567"/>
<dbReference type="RefSeq" id="XP_027337886.1">
    <property type="nucleotide sequence ID" value="XM_027482085.1"/>
</dbReference>
<feature type="coiled-coil region" evidence="1">
    <location>
        <begin position="61"/>
        <end position="109"/>
    </location>
</feature>
<protein>
    <submittedName>
        <fullName evidence="3">Uncharacterized protein LOC113851567</fullName>
    </submittedName>
</protein>
<dbReference type="OrthoDB" id="10449885at2759"/>
<reference evidence="3" key="2">
    <citation type="submission" date="2025-08" db="UniProtKB">
        <authorList>
            <consortium name="RefSeq"/>
        </authorList>
    </citation>
    <scope>IDENTIFICATION</scope>
    <source>
        <tissue evidence="3">Young leaves</tissue>
    </source>
</reference>
<accession>A0A8B8K2L4</accession>
<evidence type="ECO:0000256" key="1">
    <source>
        <dbReference type="SAM" id="Coils"/>
    </source>
</evidence>
<evidence type="ECO:0000313" key="3">
    <source>
        <dbReference type="RefSeq" id="XP_027337886.1"/>
    </source>
</evidence>